<keyword evidence="7" id="KW-1185">Reference proteome</keyword>
<feature type="transmembrane region" description="Helical" evidence="4">
    <location>
        <begin position="98"/>
        <end position="116"/>
    </location>
</feature>
<evidence type="ECO:0000313" key="7">
    <source>
        <dbReference type="Proteomes" id="UP001354989"/>
    </source>
</evidence>
<keyword evidence="2" id="KW-0238">DNA-binding</keyword>
<evidence type="ECO:0000256" key="1">
    <source>
        <dbReference type="ARBA" id="ARBA00023015"/>
    </source>
</evidence>
<keyword evidence="1" id="KW-0805">Transcription regulation</keyword>
<evidence type="ECO:0000313" key="6">
    <source>
        <dbReference type="EMBL" id="BDD00845.1"/>
    </source>
</evidence>
<accession>A0ABM7VIN3</accession>
<dbReference type="SUPFAM" id="SSF46689">
    <property type="entry name" value="Homeodomain-like"/>
    <property type="match status" value="1"/>
</dbReference>
<dbReference type="Pfam" id="PF12833">
    <property type="entry name" value="HTH_18"/>
    <property type="match status" value="1"/>
</dbReference>
<reference evidence="6 7" key="1">
    <citation type="submission" date="2021-12" db="EMBL/GenBank/DDBJ databases">
        <title>Genome sequencing of bacteria with rrn-lacking chromosome and rrn-plasmid.</title>
        <authorList>
            <person name="Anda M."/>
            <person name="Iwasaki W."/>
        </authorList>
    </citation>
    <scope>NUCLEOTIDE SEQUENCE [LARGE SCALE GENOMIC DNA]</scope>
    <source>
        <strain evidence="6 7">NBRC 101262</strain>
        <plasmid evidence="6 7">pPP1</plasmid>
    </source>
</reference>
<dbReference type="PROSITE" id="PS01124">
    <property type="entry name" value="HTH_ARAC_FAMILY_2"/>
    <property type="match status" value="1"/>
</dbReference>
<dbReference type="InterPro" id="IPR009057">
    <property type="entry name" value="Homeodomain-like_sf"/>
</dbReference>
<evidence type="ECO:0000259" key="5">
    <source>
        <dbReference type="PROSITE" id="PS01124"/>
    </source>
</evidence>
<sequence length="378" mass="43534">MDNYWSLTLISGGILALFLALYLLLYPARFLPNKLLGGLVFAWALTVLMFNFKDTAFFLQYPKLYGTADFLVLCCSPLMFLYVKYYIKGNPRMHKRELGHFVPALSYLLVISPMFFIDPAEKTSWLLEGFPEWYLWWSNFFNLFIIFQWMLYAILSLNRLQSLGQTEHAPQRSFTYKWLSGFLAVNILLWIIGTSGAVLELIKISAVINMFQLFYSGLTISALGLSIFAITKPKIFNPSILQQKSAAASIKNHEHDSLAEPAQNPQKAHYEMLHKILTEQKLYLKTDLKMQDLCAESGLSYKRISEAFNGYKQQSFHEIINQLRLQEALSLISQDFHRQYTLPHLAEMAGFNSKTTFNRIFKKQTGLTPTEYIQNNGG</sequence>
<feature type="transmembrane region" description="Helical" evidence="4">
    <location>
        <begin position="178"/>
        <end position="199"/>
    </location>
</feature>
<dbReference type="RefSeq" id="WP_338398104.1">
    <property type="nucleotide sequence ID" value="NZ_AP025293.1"/>
</dbReference>
<keyword evidence="4" id="KW-1133">Transmembrane helix</keyword>
<evidence type="ECO:0000256" key="3">
    <source>
        <dbReference type="ARBA" id="ARBA00023163"/>
    </source>
</evidence>
<keyword evidence="3" id="KW-0804">Transcription</keyword>
<dbReference type="Gene3D" id="1.10.10.60">
    <property type="entry name" value="Homeodomain-like"/>
    <property type="match status" value="1"/>
</dbReference>
<dbReference type="Proteomes" id="UP001354989">
    <property type="component" value="Plasmid pPP1"/>
</dbReference>
<feature type="transmembrane region" description="Helical" evidence="4">
    <location>
        <begin position="35"/>
        <end position="52"/>
    </location>
</feature>
<keyword evidence="4" id="KW-0812">Transmembrane</keyword>
<geneLocation type="plasmid" evidence="6 7">
    <name>pPP1</name>
</geneLocation>
<organism evidence="6 7">
    <name type="scientific">Persicobacter psychrovividus</name>
    <dbReference type="NCBI Taxonomy" id="387638"/>
    <lineage>
        <taxon>Bacteria</taxon>
        <taxon>Pseudomonadati</taxon>
        <taxon>Bacteroidota</taxon>
        <taxon>Cytophagia</taxon>
        <taxon>Cytophagales</taxon>
        <taxon>Persicobacteraceae</taxon>
        <taxon>Persicobacter</taxon>
    </lineage>
</organism>
<dbReference type="SMART" id="SM00342">
    <property type="entry name" value="HTH_ARAC"/>
    <property type="match status" value="1"/>
</dbReference>
<feature type="transmembrane region" description="Helical" evidence="4">
    <location>
        <begin position="211"/>
        <end position="230"/>
    </location>
</feature>
<dbReference type="PANTHER" id="PTHR43280">
    <property type="entry name" value="ARAC-FAMILY TRANSCRIPTIONAL REGULATOR"/>
    <property type="match status" value="1"/>
</dbReference>
<evidence type="ECO:0000256" key="4">
    <source>
        <dbReference type="SAM" id="Phobius"/>
    </source>
</evidence>
<feature type="transmembrane region" description="Helical" evidence="4">
    <location>
        <begin position="64"/>
        <end position="86"/>
    </location>
</feature>
<dbReference type="EMBL" id="AP025293">
    <property type="protein sequence ID" value="BDD00845.1"/>
    <property type="molecule type" value="Genomic_DNA"/>
</dbReference>
<feature type="domain" description="HTH araC/xylS-type" evidence="5">
    <location>
        <begin position="274"/>
        <end position="375"/>
    </location>
</feature>
<feature type="transmembrane region" description="Helical" evidence="4">
    <location>
        <begin position="136"/>
        <end position="157"/>
    </location>
</feature>
<gene>
    <name evidence="6" type="ORF">PEPS_31250</name>
</gene>
<dbReference type="InterPro" id="IPR018060">
    <property type="entry name" value="HTH_AraC"/>
</dbReference>
<keyword evidence="6" id="KW-0614">Plasmid</keyword>
<keyword evidence="4" id="KW-0472">Membrane</keyword>
<dbReference type="PANTHER" id="PTHR43280:SF2">
    <property type="entry name" value="HTH-TYPE TRANSCRIPTIONAL REGULATOR EXSA"/>
    <property type="match status" value="1"/>
</dbReference>
<protein>
    <recommendedName>
        <fullName evidence="5">HTH araC/xylS-type domain-containing protein</fullName>
    </recommendedName>
</protein>
<evidence type="ECO:0000256" key="2">
    <source>
        <dbReference type="ARBA" id="ARBA00023125"/>
    </source>
</evidence>
<proteinExistence type="predicted"/>
<name>A0ABM7VIN3_9BACT</name>
<feature type="transmembrane region" description="Helical" evidence="4">
    <location>
        <begin position="6"/>
        <end position="28"/>
    </location>
</feature>